<name>K1Q912_MAGGI</name>
<dbReference type="InParanoid" id="K1Q912"/>
<protein>
    <submittedName>
        <fullName evidence="1">Uncharacterized protein</fullName>
    </submittedName>
</protein>
<sequence>MGIPFLNTEAIKVKETAVMSHTLRQLCSSMDIPLVIAKKLYSGKKIPSFFLFRMWIGYGFDAAEIAAVMVNPGFVYSNTTWMYVFYFYLAFVVIIGFILTVSFKLSEEISDNKLHSCFAFFKLTSAVTAGVIFFQLYLQDDRDPLTIFIMVVTGADMSLDFVEMAAGCASLGFNMVYPLEVNKEQA</sequence>
<proteinExistence type="predicted"/>
<dbReference type="HOGENOM" id="CLU_1662496_0_0_1"/>
<gene>
    <name evidence="1" type="ORF">CGI_10022350</name>
</gene>
<evidence type="ECO:0000313" key="1">
    <source>
        <dbReference type="EMBL" id="EKC25350.1"/>
    </source>
</evidence>
<organism evidence="1">
    <name type="scientific">Magallana gigas</name>
    <name type="common">Pacific oyster</name>
    <name type="synonym">Crassostrea gigas</name>
    <dbReference type="NCBI Taxonomy" id="29159"/>
    <lineage>
        <taxon>Eukaryota</taxon>
        <taxon>Metazoa</taxon>
        <taxon>Spiralia</taxon>
        <taxon>Lophotrochozoa</taxon>
        <taxon>Mollusca</taxon>
        <taxon>Bivalvia</taxon>
        <taxon>Autobranchia</taxon>
        <taxon>Pteriomorphia</taxon>
        <taxon>Ostreida</taxon>
        <taxon>Ostreoidea</taxon>
        <taxon>Ostreidae</taxon>
        <taxon>Magallana</taxon>
    </lineage>
</organism>
<dbReference type="AlphaFoldDB" id="K1Q912"/>
<accession>K1Q912</accession>
<reference evidence="1" key="1">
    <citation type="journal article" date="2012" name="Nature">
        <title>The oyster genome reveals stress adaptation and complexity of shell formation.</title>
        <authorList>
            <person name="Zhang G."/>
            <person name="Fang X."/>
            <person name="Guo X."/>
            <person name="Li L."/>
            <person name="Luo R."/>
            <person name="Xu F."/>
            <person name="Yang P."/>
            <person name="Zhang L."/>
            <person name="Wang X."/>
            <person name="Qi H."/>
            <person name="Xiong Z."/>
            <person name="Que H."/>
            <person name="Xie Y."/>
            <person name="Holland P.W."/>
            <person name="Paps J."/>
            <person name="Zhu Y."/>
            <person name="Wu F."/>
            <person name="Chen Y."/>
            <person name="Wang J."/>
            <person name="Peng C."/>
            <person name="Meng J."/>
            <person name="Yang L."/>
            <person name="Liu J."/>
            <person name="Wen B."/>
            <person name="Zhang N."/>
            <person name="Huang Z."/>
            <person name="Zhu Q."/>
            <person name="Feng Y."/>
            <person name="Mount A."/>
            <person name="Hedgecock D."/>
            <person name="Xu Z."/>
            <person name="Liu Y."/>
            <person name="Domazet-Loso T."/>
            <person name="Du Y."/>
            <person name="Sun X."/>
            <person name="Zhang S."/>
            <person name="Liu B."/>
            <person name="Cheng P."/>
            <person name="Jiang X."/>
            <person name="Li J."/>
            <person name="Fan D."/>
            <person name="Wang W."/>
            <person name="Fu W."/>
            <person name="Wang T."/>
            <person name="Wang B."/>
            <person name="Zhang J."/>
            <person name="Peng Z."/>
            <person name="Li Y."/>
            <person name="Li N."/>
            <person name="Wang J."/>
            <person name="Chen M."/>
            <person name="He Y."/>
            <person name="Tan F."/>
            <person name="Song X."/>
            <person name="Zheng Q."/>
            <person name="Huang R."/>
            <person name="Yang H."/>
            <person name="Du X."/>
            <person name="Chen L."/>
            <person name="Yang M."/>
            <person name="Gaffney P.M."/>
            <person name="Wang S."/>
            <person name="Luo L."/>
            <person name="She Z."/>
            <person name="Ming Y."/>
            <person name="Huang W."/>
            <person name="Zhang S."/>
            <person name="Huang B."/>
            <person name="Zhang Y."/>
            <person name="Qu T."/>
            <person name="Ni P."/>
            <person name="Miao G."/>
            <person name="Wang J."/>
            <person name="Wang Q."/>
            <person name="Steinberg C.E."/>
            <person name="Wang H."/>
            <person name="Li N."/>
            <person name="Qian L."/>
            <person name="Zhang G."/>
            <person name="Li Y."/>
            <person name="Yang H."/>
            <person name="Liu X."/>
            <person name="Wang J."/>
            <person name="Yin Y."/>
            <person name="Wang J."/>
        </authorList>
    </citation>
    <scope>NUCLEOTIDE SEQUENCE [LARGE SCALE GENOMIC DNA]</scope>
    <source>
        <strain evidence="1">05x7-T-G4-1.051#20</strain>
    </source>
</reference>
<dbReference type="EMBL" id="JH815992">
    <property type="protein sequence ID" value="EKC25350.1"/>
    <property type="molecule type" value="Genomic_DNA"/>
</dbReference>